<feature type="non-terminal residue" evidence="1">
    <location>
        <position position="352"/>
    </location>
</feature>
<dbReference type="EMBL" id="CM046109">
    <property type="protein sequence ID" value="KAI8442393.1"/>
    <property type="molecule type" value="Genomic_DNA"/>
</dbReference>
<organism evidence="1 2">
    <name type="scientific">Choristoneura fumiferana</name>
    <name type="common">Spruce budworm moth</name>
    <name type="synonym">Archips fumiferana</name>
    <dbReference type="NCBI Taxonomy" id="7141"/>
    <lineage>
        <taxon>Eukaryota</taxon>
        <taxon>Metazoa</taxon>
        <taxon>Ecdysozoa</taxon>
        <taxon>Arthropoda</taxon>
        <taxon>Hexapoda</taxon>
        <taxon>Insecta</taxon>
        <taxon>Pterygota</taxon>
        <taxon>Neoptera</taxon>
        <taxon>Endopterygota</taxon>
        <taxon>Lepidoptera</taxon>
        <taxon>Glossata</taxon>
        <taxon>Ditrysia</taxon>
        <taxon>Tortricoidea</taxon>
        <taxon>Tortricidae</taxon>
        <taxon>Tortricinae</taxon>
        <taxon>Choristoneura</taxon>
    </lineage>
</organism>
<keyword evidence="2" id="KW-1185">Reference proteome</keyword>
<name>A0ACC0L103_CHOFU</name>
<protein>
    <submittedName>
        <fullName evidence="1">Uncharacterized protein</fullName>
    </submittedName>
</protein>
<sequence>MKEIQEKVSKIDALEILIKTRQVPIHKETPLLASDKPSYAKITNRQNQSPVDGKQRVATKSAGASSSPNAKEDSPVKKTKSESDDSSAERKKYLHVWRLNKDTTVENMEKFISGVCKEQGEQIKIEKIKHKLERDYASFIIGVPASSYDKLCSSEIWPVNVEYKTGLNDSIFDAEIVPPGFQVLRCDRTDGRKQGGALLVATPRIELRRVTHGVNLDDRAFELVCATGNNVPNCDGRQLDLVLSGESVRGSVSVCAACDDESLQPIDIYHPPLAVSVAATVPTLAACAAGAVDDNWAPRDHCTMSHNNQLSLDVPAELDCVAADAAAGVSSARVHIESMDVSEVQQALARLP</sequence>
<proteinExistence type="predicted"/>
<reference evidence="1 2" key="1">
    <citation type="journal article" date="2022" name="Genome Biol. Evol.">
        <title>The Spruce Budworm Genome: Reconstructing the Evolutionary History of Antifreeze Proteins.</title>
        <authorList>
            <person name="Beliveau C."/>
            <person name="Gagne P."/>
            <person name="Picq S."/>
            <person name="Vernygora O."/>
            <person name="Keeling C.I."/>
            <person name="Pinkney K."/>
            <person name="Doucet D."/>
            <person name="Wen F."/>
            <person name="Johnston J.S."/>
            <person name="Maaroufi H."/>
            <person name="Boyle B."/>
            <person name="Laroche J."/>
            <person name="Dewar K."/>
            <person name="Juretic N."/>
            <person name="Blackburn G."/>
            <person name="Nisole A."/>
            <person name="Brunet B."/>
            <person name="Brandao M."/>
            <person name="Lumley L."/>
            <person name="Duan J."/>
            <person name="Quan G."/>
            <person name="Lucarotti C.J."/>
            <person name="Roe A.D."/>
            <person name="Sperling F.A.H."/>
            <person name="Levesque R.C."/>
            <person name="Cusson M."/>
        </authorList>
    </citation>
    <scope>NUCLEOTIDE SEQUENCE [LARGE SCALE GENOMIC DNA]</scope>
    <source>
        <strain evidence="1">Glfc:IPQL:Cfum</strain>
    </source>
</reference>
<dbReference type="Proteomes" id="UP001064048">
    <property type="component" value="Chromosome 9"/>
</dbReference>
<evidence type="ECO:0000313" key="1">
    <source>
        <dbReference type="EMBL" id="KAI8442393.1"/>
    </source>
</evidence>
<gene>
    <name evidence="1" type="ORF">MSG28_005910</name>
</gene>
<evidence type="ECO:0000313" key="2">
    <source>
        <dbReference type="Proteomes" id="UP001064048"/>
    </source>
</evidence>
<accession>A0ACC0L103</accession>
<comment type="caution">
    <text evidence="1">The sequence shown here is derived from an EMBL/GenBank/DDBJ whole genome shotgun (WGS) entry which is preliminary data.</text>
</comment>